<proteinExistence type="predicted"/>
<accession>A0ABR3FXS3</accession>
<evidence type="ECO:0000313" key="3">
    <source>
        <dbReference type="Proteomes" id="UP001465976"/>
    </source>
</evidence>
<protein>
    <submittedName>
        <fullName evidence="2">Uncharacterized protein</fullName>
    </submittedName>
</protein>
<dbReference type="EMBL" id="JBAHYK010000034">
    <property type="protein sequence ID" value="KAL0580300.1"/>
    <property type="molecule type" value="Genomic_DNA"/>
</dbReference>
<keyword evidence="3" id="KW-1185">Reference proteome</keyword>
<feature type="region of interest" description="Disordered" evidence="1">
    <location>
        <begin position="70"/>
        <end position="121"/>
    </location>
</feature>
<reference evidence="2 3" key="1">
    <citation type="submission" date="2024-02" db="EMBL/GenBank/DDBJ databases">
        <title>A draft genome for the cacao thread blight pathogen Marasmius crinis-equi.</title>
        <authorList>
            <person name="Cohen S.P."/>
            <person name="Baruah I.K."/>
            <person name="Amoako-Attah I."/>
            <person name="Bukari Y."/>
            <person name="Meinhardt L.W."/>
            <person name="Bailey B.A."/>
        </authorList>
    </citation>
    <scope>NUCLEOTIDE SEQUENCE [LARGE SCALE GENOMIC DNA]</scope>
    <source>
        <strain evidence="2 3">GH-76</strain>
    </source>
</reference>
<evidence type="ECO:0000256" key="1">
    <source>
        <dbReference type="SAM" id="MobiDB-lite"/>
    </source>
</evidence>
<sequence>MSVENHIQNLQDVYNKVQALRQFPQTLIKAPTSPLSLPKGTSLNSQYQQIKDIAQALKDDPVQEALRAAKASESANGLKGAVNLRRENRKRRRVRAPSPESPQPYVAPDRQGASLFPPPTADEASLKACDLFDYIRRFNREHSSKLHVWKPTRTWSSPETVDQPVMLRFCIEDIFTAFLTVDQSADTTLITESVTVFGPREKVSRFSQMLRARELTAVKRLPHSQSEYVVYQSISQQLTKMIHSHPQVPLQTLLLLADGRIPHATNYRIFCARMKLFSLIDVWSVSGYSLLKARYPQS</sequence>
<organism evidence="2 3">
    <name type="scientific">Marasmius crinis-equi</name>
    <dbReference type="NCBI Taxonomy" id="585013"/>
    <lineage>
        <taxon>Eukaryota</taxon>
        <taxon>Fungi</taxon>
        <taxon>Dikarya</taxon>
        <taxon>Basidiomycota</taxon>
        <taxon>Agaricomycotina</taxon>
        <taxon>Agaricomycetes</taxon>
        <taxon>Agaricomycetidae</taxon>
        <taxon>Agaricales</taxon>
        <taxon>Marasmiineae</taxon>
        <taxon>Marasmiaceae</taxon>
        <taxon>Marasmius</taxon>
    </lineage>
</organism>
<dbReference type="Proteomes" id="UP001465976">
    <property type="component" value="Unassembled WGS sequence"/>
</dbReference>
<gene>
    <name evidence="2" type="ORF">V5O48_001717</name>
</gene>
<comment type="caution">
    <text evidence="2">The sequence shown here is derived from an EMBL/GenBank/DDBJ whole genome shotgun (WGS) entry which is preliminary data.</text>
</comment>
<name>A0ABR3FXS3_9AGAR</name>
<evidence type="ECO:0000313" key="2">
    <source>
        <dbReference type="EMBL" id="KAL0580300.1"/>
    </source>
</evidence>